<dbReference type="SUPFAM" id="SSF51556">
    <property type="entry name" value="Metallo-dependent hydrolases"/>
    <property type="match status" value="1"/>
</dbReference>
<dbReference type="GO" id="GO:0016814">
    <property type="term" value="F:hydrolase activity, acting on carbon-nitrogen (but not peptide) bonds, in cyclic amidines"/>
    <property type="evidence" value="ECO:0007669"/>
    <property type="project" value="TreeGrafter"/>
</dbReference>
<dbReference type="Gene3D" id="3.20.20.140">
    <property type="entry name" value="Metal-dependent hydrolases"/>
    <property type="match status" value="1"/>
</dbReference>
<dbReference type="InterPro" id="IPR011059">
    <property type="entry name" value="Metal-dep_hydrolase_composite"/>
</dbReference>
<keyword evidence="2" id="KW-0378">Hydrolase</keyword>
<dbReference type="CDD" id="cd01293">
    <property type="entry name" value="Bact_CD"/>
    <property type="match status" value="1"/>
</dbReference>
<dbReference type="RefSeq" id="WP_013203294.1">
    <property type="nucleotide sequence ID" value="NC_014306.1"/>
</dbReference>
<organism evidence="3">
    <name type="scientific">Erwinia billingiae (strain Eb661)</name>
    <dbReference type="NCBI Taxonomy" id="634500"/>
    <lineage>
        <taxon>Bacteria</taxon>
        <taxon>Pseudomonadati</taxon>
        <taxon>Pseudomonadota</taxon>
        <taxon>Gammaproteobacteria</taxon>
        <taxon>Enterobacterales</taxon>
        <taxon>Erwiniaceae</taxon>
        <taxon>Erwinia</taxon>
    </lineage>
</organism>
<dbReference type="SUPFAM" id="SSF51338">
    <property type="entry name" value="Composite domain of metallo-dependent hydrolases"/>
    <property type="match status" value="1"/>
</dbReference>
<dbReference type="GeneID" id="90513238"/>
<evidence type="ECO:0000313" key="2">
    <source>
        <dbReference type="EMBL" id="CAX60809.1"/>
    </source>
</evidence>
<dbReference type="NCBIfam" id="NF004636">
    <property type="entry name" value="PRK05985.1"/>
    <property type="match status" value="1"/>
</dbReference>
<dbReference type="Pfam" id="PF07969">
    <property type="entry name" value="Amidohydro_3"/>
    <property type="match status" value="1"/>
</dbReference>
<sequence>MTLLIKQATAFDHHQPEDWLLEQGKIVARAATLPAPTADCTLIDGRGFQLFPGLVDGHAHIDKSVWGRDWYHNDVPRDLTAIIANERDYRRNQQPDIQLQSERIVRECISHGTAFIRSHIDIDNECGLNNLAGVLATKETLRGQVDIETVAFPQSGILRSPGTEALLEKALQMGADLIGGLDPCSYEKDPVKHLDIIFRLATKYGKGVDIHLHELGELGAFSTELIINRTREYGLAGKVTISHAFCLGMVDADAQKRFADQLAELDIAIATTAPTNVAVPPFDLLRAAGVRVCAGNDGVRDTWNPYGNGDMLQRAMLMGLRYRWRKDSEILKAARTVTEGGAEVMRLENYGLNVGCRADMVLVPARAMAEAIACPPSGRTVIKQGVVIARNGECLF</sequence>
<dbReference type="KEGG" id="ebi:EbC_32780"/>
<dbReference type="HOGENOM" id="CLU_031758_4_2_6"/>
<dbReference type="AlphaFoldDB" id="D8MVF2"/>
<dbReference type="InterPro" id="IPR013108">
    <property type="entry name" value="Amidohydro_3"/>
</dbReference>
<dbReference type="InterPro" id="IPR032466">
    <property type="entry name" value="Metal_Hydrolase"/>
</dbReference>
<reference evidence="2 3" key="1">
    <citation type="journal article" date="2010" name="BMC Genomics">
        <title>Genome comparison of the epiphytic bacteria Erwinia billingiae and E. tasmaniensis with the pear pathogen E. pyrifoliae.</title>
        <authorList>
            <person name="Kube M."/>
            <person name="Migdoll A.M."/>
            <person name="Gehring I."/>
            <person name="Heitmann K."/>
            <person name="Mayer Y."/>
            <person name="Kuhl H."/>
            <person name="Knaust F."/>
            <person name="Geider K."/>
            <person name="Reinhardt R."/>
        </authorList>
    </citation>
    <scope>NUCLEOTIDE SEQUENCE [LARGE SCALE GENOMIC DNA]</scope>
    <source>
        <strain evidence="2 3">Eb661</strain>
    </source>
</reference>
<gene>
    <name evidence="2" type="ordered locus">EbC_32780</name>
</gene>
<protein>
    <submittedName>
        <fullName evidence="2">N-isopropylammelide isopropylaminohydrolase</fullName>
    </submittedName>
</protein>
<name>D8MVF2_ERWBE</name>
<evidence type="ECO:0000313" key="3">
    <source>
        <dbReference type="Proteomes" id="UP000008793"/>
    </source>
</evidence>
<feature type="domain" description="Amidohydrolase 3" evidence="1">
    <location>
        <begin position="42"/>
        <end position="388"/>
    </location>
</feature>
<dbReference type="PANTHER" id="PTHR32027">
    <property type="entry name" value="CYTOSINE DEAMINASE"/>
    <property type="match status" value="1"/>
</dbReference>
<evidence type="ECO:0000259" key="1">
    <source>
        <dbReference type="Pfam" id="PF07969"/>
    </source>
</evidence>
<keyword evidence="3" id="KW-1185">Reference proteome</keyword>
<proteinExistence type="predicted"/>
<dbReference type="EMBL" id="FP236843">
    <property type="protein sequence ID" value="CAX60809.1"/>
    <property type="molecule type" value="Genomic_DNA"/>
</dbReference>
<dbReference type="eggNOG" id="COG0402">
    <property type="taxonomic scope" value="Bacteria"/>
</dbReference>
<accession>D8MVF2</accession>
<dbReference type="Proteomes" id="UP000008793">
    <property type="component" value="Chromosome"/>
</dbReference>
<dbReference type="PANTHER" id="PTHR32027:SF9">
    <property type="entry name" value="BLL3847 PROTEIN"/>
    <property type="match status" value="1"/>
</dbReference>
<dbReference type="STRING" id="634500.EbC_32780"/>
<dbReference type="Gene3D" id="2.30.40.10">
    <property type="entry name" value="Urease, subunit C, domain 1"/>
    <property type="match status" value="1"/>
</dbReference>
<dbReference type="InterPro" id="IPR052349">
    <property type="entry name" value="Metallo-hydrolase_Enzymes"/>
</dbReference>